<keyword evidence="3" id="KW-1185">Reference proteome</keyword>
<proteinExistence type="predicted"/>
<organism evidence="2 3">
    <name type="scientific">Cyclostephanos tholiformis</name>
    <dbReference type="NCBI Taxonomy" id="382380"/>
    <lineage>
        <taxon>Eukaryota</taxon>
        <taxon>Sar</taxon>
        <taxon>Stramenopiles</taxon>
        <taxon>Ochrophyta</taxon>
        <taxon>Bacillariophyta</taxon>
        <taxon>Coscinodiscophyceae</taxon>
        <taxon>Thalassiosirophycidae</taxon>
        <taxon>Stephanodiscales</taxon>
        <taxon>Stephanodiscaceae</taxon>
        <taxon>Cyclostephanos</taxon>
    </lineage>
</organism>
<feature type="compositionally biased region" description="Basic and acidic residues" evidence="1">
    <location>
        <begin position="100"/>
        <end position="114"/>
    </location>
</feature>
<dbReference type="EMBL" id="JALLPB020000039">
    <property type="protein sequence ID" value="KAL3823374.1"/>
    <property type="molecule type" value="Genomic_DNA"/>
</dbReference>
<evidence type="ECO:0000313" key="3">
    <source>
        <dbReference type="Proteomes" id="UP001530377"/>
    </source>
</evidence>
<reference evidence="2 3" key="1">
    <citation type="submission" date="2024-10" db="EMBL/GenBank/DDBJ databases">
        <title>Updated reference genomes for cyclostephanoid diatoms.</title>
        <authorList>
            <person name="Roberts W.R."/>
            <person name="Alverson A.J."/>
        </authorList>
    </citation>
    <scope>NUCLEOTIDE SEQUENCE [LARGE SCALE GENOMIC DNA]</scope>
    <source>
        <strain evidence="2 3">AJA228-03</strain>
    </source>
</reference>
<evidence type="ECO:0000256" key="1">
    <source>
        <dbReference type="SAM" id="MobiDB-lite"/>
    </source>
</evidence>
<dbReference type="Proteomes" id="UP001530377">
    <property type="component" value="Unassembled WGS sequence"/>
</dbReference>
<comment type="caution">
    <text evidence="2">The sequence shown here is derived from an EMBL/GenBank/DDBJ whole genome shotgun (WGS) entry which is preliminary data.</text>
</comment>
<gene>
    <name evidence="2" type="ORF">ACHAXA_008869</name>
</gene>
<feature type="region of interest" description="Disordered" evidence="1">
    <location>
        <begin position="68"/>
        <end position="114"/>
    </location>
</feature>
<dbReference type="AlphaFoldDB" id="A0ABD3SFP7"/>
<protein>
    <submittedName>
        <fullName evidence="2">Uncharacterized protein</fullName>
    </submittedName>
</protein>
<evidence type="ECO:0000313" key="2">
    <source>
        <dbReference type="EMBL" id="KAL3823374.1"/>
    </source>
</evidence>
<feature type="region of interest" description="Disordered" evidence="1">
    <location>
        <begin position="1"/>
        <end position="53"/>
    </location>
</feature>
<sequence>MRKALADKMGVANVAGPPLSQQSSSSDDCDDINNHKTSSKEGNLKVKDTKKRKMKVVVAEEMNETIELIPHSRSNMINEEEDEGLRDLKHPSSEDNDEVAQGRHSDSSKKAKTT</sequence>
<name>A0ABD3SFP7_9STRA</name>
<feature type="compositionally biased region" description="Basic and acidic residues" evidence="1">
    <location>
        <begin position="32"/>
        <end position="47"/>
    </location>
</feature>
<accession>A0ABD3SFP7</accession>